<protein>
    <submittedName>
        <fullName evidence="1">Uncharacterized protein</fullName>
    </submittedName>
</protein>
<dbReference type="Proteomes" id="UP000256478">
    <property type="component" value="Unassembled WGS sequence"/>
</dbReference>
<dbReference type="EMBL" id="QUOU01000001">
    <property type="protein sequence ID" value="REL28351.1"/>
    <property type="molecule type" value="Genomic_DNA"/>
</dbReference>
<comment type="caution">
    <text evidence="1">The sequence shown here is derived from an EMBL/GenBank/DDBJ whole genome shotgun (WGS) entry which is preliminary data.</text>
</comment>
<organism evidence="1 2">
    <name type="scientific">Thalassotalea euphylliae</name>
    <dbReference type="NCBI Taxonomy" id="1655234"/>
    <lineage>
        <taxon>Bacteria</taxon>
        <taxon>Pseudomonadati</taxon>
        <taxon>Pseudomonadota</taxon>
        <taxon>Gammaproteobacteria</taxon>
        <taxon>Alteromonadales</taxon>
        <taxon>Colwelliaceae</taxon>
        <taxon>Thalassotalea</taxon>
    </lineage>
</organism>
<reference evidence="1 2" key="1">
    <citation type="submission" date="2018-08" db="EMBL/GenBank/DDBJ databases">
        <title>Thalassotalea euphylliae genome.</title>
        <authorList>
            <person name="Summers S."/>
            <person name="Rice S.A."/>
            <person name="Freckelton M.L."/>
            <person name="Nedved B.T."/>
            <person name="Hadfield M.G."/>
        </authorList>
    </citation>
    <scope>NUCLEOTIDE SEQUENCE [LARGE SCALE GENOMIC DNA]</scope>
    <source>
        <strain evidence="1 2">H1</strain>
    </source>
</reference>
<dbReference type="AlphaFoldDB" id="A0A3E0TUK2"/>
<proteinExistence type="predicted"/>
<dbReference type="OrthoDB" id="5817494at2"/>
<evidence type="ECO:0000313" key="1">
    <source>
        <dbReference type="EMBL" id="REL28351.1"/>
    </source>
</evidence>
<evidence type="ECO:0000313" key="2">
    <source>
        <dbReference type="Proteomes" id="UP000256478"/>
    </source>
</evidence>
<accession>A0A3E0TUK2</accession>
<name>A0A3E0TUK2_9GAMM</name>
<sequence>MKCPNIESIELSSESKASLKEIQKINELAPFLVKISGGGVMLNLFAGNGAIASTYSVYSHDFEAFTRAMTVVPKIARRRIWNISGLTMLKVKNYKERKFWQAIHKGCKLN</sequence>
<gene>
    <name evidence="1" type="ORF">DXX93_18460</name>
</gene>
<dbReference type="RefSeq" id="WP_116009388.1">
    <property type="nucleotide sequence ID" value="NZ_QUOU01000001.1"/>
</dbReference>